<keyword evidence="4 5" id="KW-0472">Membrane</keyword>
<feature type="transmembrane region" description="Helical" evidence="5">
    <location>
        <begin position="325"/>
        <end position="345"/>
    </location>
</feature>
<reference evidence="7 8" key="1">
    <citation type="submission" date="2024-06" db="EMBL/GenBank/DDBJ databases">
        <title>Genome sequencing of Agrobacterium spp. from tobacco in Serbia.</title>
        <authorList>
            <person name="Ilicic R.J."/>
            <person name="Studholme D.J."/>
            <person name="Jelusic A."/>
            <person name="Barac G."/>
            <person name="Bagi F."/>
            <person name="Popovic Milovanovic T."/>
        </authorList>
    </citation>
    <scope>NUCLEOTIDE SEQUENCE [LARGE SCALE GENOMIC DNA]</scope>
    <source>
        <strain evidence="7 8">DA1</strain>
    </source>
</reference>
<feature type="transmembrane region" description="Helical" evidence="5">
    <location>
        <begin position="50"/>
        <end position="68"/>
    </location>
</feature>
<evidence type="ECO:0000256" key="1">
    <source>
        <dbReference type="ARBA" id="ARBA00004141"/>
    </source>
</evidence>
<feature type="transmembrane region" description="Helical" evidence="5">
    <location>
        <begin position="293"/>
        <end position="313"/>
    </location>
</feature>
<dbReference type="AlphaFoldDB" id="A0ABD5LL27"/>
<evidence type="ECO:0000256" key="5">
    <source>
        <dbReference type="SAM" id="Phobius"/>
    </source>
</evidence>
<dbReference type="InterPro" id="IPR020846">
    <property type="entry name" value="MFS_dom"/>
</dbReference>
<feature type="transmembrane region" description="Helical" evidence="5">
    <location>
        <begin position="466"/>
        <end position="488"/>
    </location>
</feature>
<comment type="subcellular location">
    <subcellularLocation>
        <location evidence="1">Membrane</location>
        <topology evidence="1">Multi-pass membrane protein</topology>
    </subcellularLocation>
</comment>
<feature type="domain" description="Major facilitator superfamily (MFS) profile" evidence="6">
    <location>
        <begin position="10"/>
        <end position="459"/>
    </location>
</feature>
<dbReference type="Gene3D" id="1.20.1720.10">
    <property type="entry name" value="Multidrug resistance protein D"/>
    <property type="match status" value="1"/>
</dbReference>
<dbReference type="PANTHER" id="PTHR42718:SF49">
    <property type="entry name" value="EXPORT PROTEIN"/>
    <property type="match status" value="1"/>
</dbReference>
<protein>
    <submittedName>
        <fullName evidence="7">MFS transporter</fullName>
    </submittedName>
</protein>
<dbReference type="EMBL" id="JBETME010000008">
    <property type="protein sequence ID" value="MES4992563.1"/>
    <property type="molecule type" value="Genomic_DNA"/>
</dbReference>
<gene>
    <name evidence="7" type="ORF">ABVB70_19775</name>
</gene>
<feature type="transmembrane region" description="Helical" evidence="5">
    <location>
        <begin position="105"/>
        <end position="124"/>
    </location>
</feature>
<evidence type="ECO:0000256" key="4">
    <source>
        <dbReference type="ARBA" id="ARBA00023136"/>
    </source>
</evidence>
<feature type="transmembrane region" description="Helical" evidence="5">
    <location>
        <begin position="357"/>
        <end position="377"/>
    </location>
</feature>
<dbReference type="InterPro" id="IPR036259">
    <property type="entry name" value="MFS_trans_sf"/>
</dbReference>
<dbReference type="PANTHER" id="PTHR42718">
    <property type="entry name" value="MAJOR FACILITATOR SUPERFAMILY MULTIDRUG TRANSPORTER MFSC"/>
    <property type="match status" value="1"/>
</dbReference>
<evidence type="ECO:0000313" key="7">
    <source>
        <dbReference type="EMBL" id="MES4992563.1"/>
    </source>
</evidence>
<feature type="transmembrane region" description="Helical" evidence="5">
    <location>
        <begin position="221"/>
        <end position="245"/>
    </location>
</feature>
<feature type="transmembrane region" description="Helical" evidence="5">
    <location>
        <begin position="75"/>
        <end position="99"/>
    </location>
</feature>
<sequence>MPMTLSSNIALLSICLAALMFGLEISSVPVILPILEAELGATIGDMQWIMSAYTIGCAIVLIISGSLADRYGRKLVFSAAIGLFGLTSLACGLSTGVTALIVSRFLQGVAGGAMLTCLVTILNVQFPDGPARARAFSTWGVVFGAGLGFGPVVGAVTLEYLDWQWIFLVHAVLSVPTLALVFASVDESSDPVAKRLDLWGMIALAATIFSATYLVQQVQVIGLNSMAGIGLAVMTISGIIAFGAIEKSVTTPMVDFSVFRARKFSGAICGAMGMNMSFWPFIIYYPLYLEVGLCFSSLSMGMMLMACTVPTILAPPLGEKMVVRFGVEAVIPAGLFIIGLGFLLFKLGSLVEQPTWLTLLPGSIIAGVGIGITNTPVSNASTGSVPPGQAGMASGIDMSARLVTLAIVIAAMGALLVAGIANALGQGAAHVQQASEALAAGNIAQVVNLLPDLTISAARAAFVSGFSWVTVFATVCAWAFAVLSCFLFRTFSTVKA</sequence>
<name>A0ABD5LL27_AGRRD</name>
<dbReference type="InterPro" id="IPR011701">
    <property type="entry name" value="MFS"/>
</dbReference>
<dbReference type="Gene3D" id="1.20.1250.20">
    <property type="entry name" value="MFS general substrate transporter like domains"/>
    <property type="match status" value="1"/>
</dbReference>
<feature type="transmembrane region" description="Helical" evidence="5">
    <location>
        <begin position="196"/>
        <end position="215"/>
    </location>
</feature>
<feature type="transmembrane region" description="Helical" evidence="5">
    <location>
        <begin position="266"/>
        <end position="287"/>
    </location>
</feature>
<dbReference type="PROSITE" id="PS50850">
    <property type="entry name" value="MFS"/>
    <property type="match status" value="1"/>
</dbReference>
<feature type="transmembrane region" description="Helical" evidence="5">
    <location>
        <begin position="163"/>
        <end position="184"/>
    </location>
</feature>
<accession>A0ABD5LL27</accession>
<dbReference type="Pfam" id="PF07690">
    <property type="entry name" value="MFS_1"/>
    <property type="match status" value="1"/>
</dbReference>
<evidence type="ECO:0000259" key="6">
    <source>
        <dbReference type="PROSITE" id="PS50850"/>
    </source>
</evidence>
<dbReference type="RefSeq" id="WP_353574507.1">
    <property type="nucleotide sequence ID" value="NZ_JBETME010000008.1"/>
</dbReference>
<dbReference type="SUPFAM" id="SSF103473">
    <property type="entry name" value="MFS general substrate transporter"/>
    <property type="match status" value="1"/>
</dbReference>
<organism evidence="7 8">
    <name type="scientific">Agrobacterium radiobacter</name>
    <dbReference type="NCBI Taxonomy" id="362"/>
    <lineage>
        <taxon>Bacteria</taxon>
        <taxon>Pseudomonadati</taxon>
        <taxon>Pseudomonadota</taxon>
        <taxon>Alphaproteobacteria</taxon>
        <taxon>Hyphomicrobiales</taxon>
        <taxon>Rhizobiaceae</taxon>
        <taxon>Rhizobium/Agrobacterium group</taxon>
        <taxon>Agrobacterium</taxon>
        <taxon>Agrobacterium tumefaciens complex</taxon>
    </lineage>
</organism>
<dbReference type="CDD" id="cd17321">
    <property type="entry name" value="MFS_MMR_MDR_like"/>
    <property type="match status" value="1"/>
</dbReference>
<feature type="transmembrane region" description="Helical" evidence="5">
    <location>
        <begin position="398"/>
        <end position="421"/>
    </location>
</feature>
<keyword evidence="2 5" id="KW-0812">Transmembrane</keyword>
<evidence type="ECO:0000256" key="3">
    <source>
        <dbReference type="ARBA" id="ARBA00022989"/>
    </source>
</evidence>
<dbReference type="GO" id="GO:0016020">
    <property type="term" value="C:membrane"/>
    <property type="evidence" value="ECO:0007669"/>
    <property type="project" value="UniProtKB-SubCell"/>
</dbReference>
<evidence type="ECO:0000256" key="2">
    <source>
        <dbReference type="ARBA" id="ARBA00022692"/>
    </source>
</evidence>
<feature type="transmembrane region" description="Helical" evidence="5">
    <location>
        <begin position="136"/>
        <end position="157"/>
    </location>
</feature>
<dbReference type="Proteomes" id="UP001438189">
    <property type="component" value="Unassembled WGS sequence"/>
</dbReference>
<evidence type="ECO:0000313" key="8">
    <source>
        <dbReference type="Proteomes" id="UP001438189"/>
    </source>
</evidence>
<keyword evidence="3 5" id="KW-1133">Transmembrane helix</keyword>
<proteinExistence type="predicted"/>
<comment type="caution">
    <text evidence="7">The sequence shown here is derived from an EMBL/GenBank/DDBJ whole genome shotgun (WGS) entry which is preliminary data.</text>
</comment>